<dbReference type="SMART" id="SM00220">
    <property type="entry name" value="S_TKc"/>
    <property type="match status" value="1"/>
</dbReference>
<proteinExistence type="predicted"/>
<reference evidence="2 3" key="1">
    <citation type="submission" date="2024-01" db="EMBL/GenBank/DDBJ databases">
        <title>A draft genome for the cacao thread blight pathogen Marasmiellus scandens.</title>
        <authorList>
            <person name="Baruah I.K."/>
            <person name="Leung J."/>
            <person name="Bukari Y."/>
            <person name="Amoako-Attah I."/>
            <person name="Meinhardt L.W."/>
            <person name="Bailey B.A."/>
            <person name="Cohen S.P."/>
        </authorList>
    </citation>
    <scope>NUCLEOTIDE SEQUENCE [LARGE SCALE GENOMIC DNA]</scope>
    <source>
        <strain evidence="2 3">GH-19</strain>
    </source>
</reference>
<dbReference type="PANTHER" id="PTHR44167:SF24">
    <property type="entry name" value="SERINE_THREONINE-PROTEIN KINASE CHK2"/>
    <property type="match status" value="1"/>
</dbReference>
<name>A0ABR1J7Z2_9AGAR</name>
<dbReference type="SUPFAM" id="SSF56112">
    <property type="entry name" value="Protein kinase-like (PK-like)"/>
    <property type="match status" value="1"/>
</dbReference>
<gene>
    <name evidence="2" type="ORF">VKT23_013572</name>
</gene>
<dbReference type="PANTHER" id="PTHR44167">
    <property type="entry name" value="OVARIAN-SPECIFIC SERINE/THREONINE-PROTEIN KINASE LOK-RELATED"/>
    <property type="match status" value="1"/>
</dbReference>
<keyword evidence="3" id="KW-1185">Reference proteome</keyword>
<evidence type="ECO:0000259" key="1">
    <source>
        <dbReference type="PROSITE" id="PS50011"/>
    </source>
</evidence>
<sequence>MESLPIPPLIQALLDKFTEKLEFPGALDSTERFWRDHYTWLKDRGYTLRPRYHPDWKPSWAGTNKSYSQCEDGYSPMESHHLMDALRTSDNQMVMMKKVLATPSLRSPERREVEMARKLFLSGLVPPDDPQNHCIPVLDILELPKPDIVEEDYKPEVLIVMPFLRDWSDMPFKTIGEVLSFIRQTFKGMQLLHSLKIAHNDIKLDNIMVDTSPLYPKNQLIHPYYSDRTYDWKKRIQPTKSLTRNPVKYYFIDFEFTRQYDADLNSNSGSNAIGIPAYGGDQTVPEFEVQDLDECDPFAVDVYRLGNIVRQHFTKGTPYGPPNPQFTFLLPLITQMTHEDPSKRPLINQALVHLDEIIQSLKSKSIWNRNWDWKLRARIQSQKESWVLIKRTRHFVDQVVNVVRGFEAVPPTPTGGSSSSSSYA</sequence>
<dbReference type="InterPro" id="IPR000719">
    <property type="entry name" value="Prot_kinase_dom"/>
</dbReference>
<protein>
    <recommendedName>
        <fullName evidence="1">Protein kinase domain-containing protein</fullName>
    </recommendedName>
</protein>
<dbReference type="PROSITE" id="PS00108">
    <property type="entry name" value="PROTEIN_KINASE_ST"/>
    <property type="match status" value="1"/>
</dbReference>
<feature type="domain" description="Protein kinase" evidence="1">
    <location>
        <begin position="68"/>
        <end position="358"/>
    </location>
</feature>
<dbReference type="Gene3D" id="1.10.510.10">
    <property type="entry name" value="Transferase(Phosphotransferase) domain 1"/>
    <property type="match status" value="1"/>
</dbReference>
<dbReference type="InterPro" id="IPR008271">
    <property type="entry name" value="Ser/Thr_kinase_AS"/>
</dbReference>
<organism evidence="2 3">
    <name type="scientific">Marasmiellus scandens</name>
    <dbReference type="NCBI Taxonomy" id="2682957"/>
    <lineage>
        <taxon>Eukaryota</taxon>
        <taxon>Fungi</taxon>
        <taxon>Dikarya</taxon>
        <taxon>Basidiomycota</taxon>
        <taxon>Agaricomycotina</taxon>
        <taxon>Agaricomycetes</taxon>
        <taxon>Agaricomycetidae</taxon>
        <taxon>Agaricales</taxon>
        <taxon>Marasmiineae</taxon>
        <taxon>Omphalotaceae</taxon>
        <taxon>Marasmiellus</taxon>
    </lineage>
</organism>
<dbReference type="EMBL" id="JBANRG010000037">
    <property type="protein sequence ID" value="KAK7448843.1"/>
    <property type="molecule type" value="Genomic_DNA"/>
</dbReference>
<evidence type="ECO:0000313" key="3">
    <source>
        <dbReference type="Proteomes" id="UP001498398"/>
    </source>
</evidence>
<accession>A0ABR1J7Z2</accession>
<evidence type="ECO:0000313" key="2">
    <source>
        <dbReference type="EMBL" id="KAK7448843.1"/>
    </source>
</evidence>
<dbReference type="PROSITE" id="PS50011">
    <property type="entry name" value="PROTEIN_KINASE_DOM"/>
    <property type="match status" value="1"/>
</dbReference>
<dbReference type="InterPro" id="IPR011009">
    <property type="entry name" value="Kinase-like_dom_sf"/>
</dbReference>
<comment type="caution">
    <text evidence="2">The sequence shown here is derived from an EMBL/GenBank/DDBJ whole genome shotgun (WGS) entry which is preliminary data.</text>
</comment>
<dbReference type="Proteomes" id="UP001498398">
    <property type="component" value="Unassembled WGS sequence"/>
</dbReference>